<dbReference type="GeneID" id="98178741"/>
<dbReference type="CDD" id="cd07067">
    <property type="entry name" value="HP_PGM_like"/>
    <property type="match status" value="1"/>
</dbReference>
<comment type="caution">
    <text evidence="3">The sequence shown here is derived from an EMBL/GenBank/DDBJ whole genome shotgun (WGS) entry which is preliminary data.</text>
</comment>
<dbReference type="InterPro" id="IPR029033">
    <property type="entry name" value="His_PPase_superfam"/>
</dbReference>
<gene>
    <name evidence="3" type="primary">PMU1</name>
    <name evidence="3" type="ORF">MFIFM68171_07998</name>
</gene>
<keyword evidence="2" id="KW-0732">Signal</keyword>
<evidence type="ECO:0000313" key="4">
    <source>
        <dbReference type="Proteomes" id="UP001628179"/>
    </source>
</evidence>
<dbReference type="EMBL" id="BAAFSV010000004">
    <property type="protein sequence ID" value="GAB1317788.1"/>
    <property type="molecule type" value="Genomic_DNA"/>
</dbReference>
<dbReference type="Pfam" id="PF00300">
    <property type="entry name" value="His_Phos_1"/>
    <property type="match status" value="1"/>
</dbReference>
<dbReference type="Proteomes" id="UP001628179">
    <property type="component" value="Unassembled WGS sequence"/>
</dbReference>
<feature type="region of interest" description="Disordered" evidence="1">
    <location>
        <begin position="321"/>
        <end position="344"/>
    </location>
</feature>
<sequence length="344" mass="37985">MLSKLRWGTTLALVAILPGSVAAASKISFEYSTEPGYFTQEDPSINGNPPDYTKIEYGLIDRPYATDSTFDPTGQKPKWERFANFVTSLNHRAGTGAVYKLLYLARHGEAYHNVAQSYYGARCWDCYWSQQDGNGSATWRDAEMTPNGIRQVLASNAFWRDTAPALKIPFPESFYVSPMARTLATANLTFASLPLWSESRPFAPTVKERLREAINACTCAWRHPKSWISERFPTYVFEPGFAEDDEVFSGKSVESPSAQTARIRLFLDELFSTDNNTFISVTTHGVNINPLLGIIGHPNPKFSVPTGQAIPVLVKAERVPDAGSEPLVDPPTPAESCDPCGPGM</sequence>
<reference evidence="3 4" key="1">
    <citation type="submission" date="2024-09" db="EMBL/GenBank/DDBJ databases">
        <title>Itraconazole resistance in Madurella fahalii resulting from another homologue of gene encoding cytochrome P450 14-alpha sterol demethylase (CYP51).</title>
        <authorList>
            <person name="Yoshioka I."/>
            <person name="Fahal A.H."/>
            <person name="Kaneko S."/>
            <person name="Yaguchi T."/>
        </authorList>
    </citation>
    <scope>NUCLEOTIDE SEQUENCE [LARGE SCALE GENOMIC DNA]</scope>
    <source>
        <strain evidence="3 4">IFM 68171</strain>
    </source>
</reference>
<dbReference type="PANTHER" id="PTHR48100:SF1">
    <property type="entry name" value="HISTIDINE PHOSPHATASE FAMILY PROTEIN-RELATED"/>
    <property type="match status" value="1"/>
</dbReference>
<protein>
    <submittedName>
        <fullName evidence="3">Phosphoglycerate mutase pmu1</fullName>
    </submittedName>
</protein>
<accession>A0ABQ0GJ53</accession>
<evidence type="ECO:0000256" key="1">
    <source>
        <dbReference type="SAM" id="MobiDB-lite"/>
    </source>
</evidence>
<dbReference type="InterPro" id="IPR050275">
    <property type="entry name" value="PGM_Phosphatase"/>
</dbReference>
<dbReference type="SUPFAM" id="SSF53254">
    <property type="entry name" value="Phosphoglycerate mutase-like"/>
    <property type="match status" value="1"/>
</dbReference>
<feature type="chain" id="PRO_5046417754" evidence="2">
    <location>
        <begin position="24"/>
        <end position="344"/>
    </location>
</feature>
<dbReference type="Gene3D" id="3.40.50.1240">
    <property type="entry name" value="Phosphoglycerate mutase-like"/>
    <property type="match status" value="1"/>
</dbReference>
<feature type="signal peptide" evidence="2">
    <location>
        <begin position="1"/>
        <end position="23"/>
    </location>
</feature>
<name>A0ABQ0GJ53_9PEZI</name>
<evidence type="ECO:0000313" key="3">
    <source>
        <dbReference type="EMBL" id="GAB1317788.1"/>
    </source>
</evidence>
<proteinExistence type="predicted"/>
<dbReference type="RefSeq" id="XP_070919519.1">
    <property type="nucleotide sequence ID" value="XM_071063418.1"/>
</dbReference>
<keyword evidence="4" id="KW-1185">Reference proteome</keyword>
<dbReference type="InterPro" id="IPR013078">
    <property type="entry name" value="His_Pase_superF_clade-1"/>
</dbReference>
<organism evidence="3 4">
    <name type="scientific">Madurella fahalii</name>
    <dbReference type="NCBI Taxonomy" id="1157608"/>
    <lineage>
        <taxon>Eukaryota</taxon>
        <taxon>Fungi</taxon>
        <taxon>Dikarya</taxon>
        <taxon>Ascomycota</taxon>
        <taxon>Pezizomycotina</taxon>
        <taxon>Sordariomycetes</taxon>
        <taxon>Sordariomycetidae</taxon>
        <taxon>Sordariales</taxon>
        <taxon>Sordariales incertae sedis</taxon>
        <taxon>Madurella</taxon>
    </lineage>
</organism>
<evidence type="ECO:0000256" key="2">
    <source>
        <dbReference type="SAM" id="SignalP"/>
    </source>
</evidence>
<dbReference type="PANTHER" id="PTHR48100">
    <property type="entry name" value="BROAD-SPECIFICITY PHOSPHATASE YOR283W-RELATED"/>
    <property type="match status" value="1"/>
</dbReference>